<evidence type="ECO:0000256" key="2">
    <source>
        <dbReference type="ARBA" id="ARBA00022679"/>
    </source>
</evidence>
<reference evidence="6" key="1">
    <citation type="submission" date="2025-08" db="UniProtKB">
        <authorList>
            <consortium name="Ensembl"/>
        </authorList>
    </citation>
    <scope>IDENTIFICATION</scope>
</reference>
<proteinExistence type="predicted"/>
<keyword evidence="5" id="KW-1133">Transmembrane helix</keyword>
<keyword evidence="7" id="KW-1185">Reference proteome</keyword>
<keyword evidence="5" id="KW-0472">Membrane</keyword>
<dbReference type="AlphaFoldDB" id="A0A672KUY5"/>
<feature type="transmembrane region" description="Helical" evidence="5">
    <location>
        <begin position="71"/>
        <end position="92"/>
    </location>
</feature>
<evidence type="ECO:0000256" key="5">
    <source>
        <dbReference type="SAM" id="Phobius"/>
    </source>
</evidence>
<feature type="transmembrane region" description="Helical" evidence="5">
    <location>
        <begin position="41"/>
        <end position="59"/>
    </location>
</feature>
<dbReference type="Ensembl" id="ENSSGRT00000017892.1">
    <property type="protein sequence ID" value="ENSSGRP00000016537.1"/>
    <property type="gene ID" value="ENSSGRG00000010103.1"/>
</dbReference>
<dbReference type="PANTHER" id="PTHR15458">
    <property type="entry name" value="PHOSPHATIDYLETHANOLAMINE N-METHYLTRANSFERASE"/>
    <property type="match status" value="1"/>
</dbReference>
<dbReference type="GO" id="GO:0032259">
    <property type="term" value="P:methylation"/>
    <property type="evidence" value="ECO:0007669"/>
    <property type="project" value="UniProtKB-KW"/>
</dbReference>
<dbReference type="GO" id="GO:0006656">
    <property type="term" value="P:phosphatidylcholine biosynthetic process"/>
    <property type="evidence" value="ECO:0007669"/>
    <property type="project" value="InterPro"/>
</dbReference>
<dbReference type="Proteomes" id="UP000472262">
    <property type="component" value="Unassembled WGS sequence"/>
</dbReference>
<evidence type="ECO:0000256" key="4">
    <source>
        <dbReference type="ARBA" id="ARBA00022824"/>
    </source>
</evidence>
<accession>A0A672KUY5</accession>
<keyword evidence="2" id="KW-0808">Transferase</keyword>
<sequence length="177" mass="19811">ALQWFKTDINTSICWFINITSMDMSVLAELWRLTDLTEPRFCVAVIAIIFNPFFWNEVARWEHRTRGLTRLFGGPYVACYSLAVLILLLSYYCGHEGSSSLENAHMDYAGAALVALGSVFVISSFMALGVTCTFLSKSIHLCFCSTSILSYTSKKKTTQNICIVIVLLSTILLLLLK</sequence>
<evidence type="ECO:0000313" key="7">
    <source>
        <dbReference type="Proteomes" id="UP000472262"/>
    </source>
</evidence>
<feature type="transmembrane region" description="Helical" evidence="5">
    <location>
        <begin position="157"/>
        <end position="176"/>
    </location>
</feature>
<keyword evidence="4" id="KW-0256">Endoplasmic reticulum</keyword>
<evidence type="ECO:0000256" key="3">
    <source>
        <dbReference type="ARBA" id="ARBA00022691"/>
    </source>
</evidence>
<keyword evidence="3" id="KW-0949">S-adenosyl-L-methionine</keyword>
<reference evidence="6" key="2">
    <citation type="submission" date="2025-09" db="UniProtKB">
        <authorList>
            <consortium name="Ensembl"/>
        </authorList>
    </citation>
    <scope>IDENTIFICATION</scope>
</reference>
<organism evidence="6 7">
    <name type="scientific">Sinocyclocheilus grahami</name>
    <name type="common">Dianchi golden-line fish</name>
    <name type="synonym">Barbus grahami</name>
    <dbReference type="NCBI Taxonomy" id="75366"/>
    <lineage>
        <taxon>Eukaryota</taxon>
        <taxon>Metazoa</taxon>
        <taxon>Chordata</taxon>
        <taxon>Craniata</taxon>
        <taxon>Vertebrata</taxon>
        <taxon>Euteleostomi</taxon>
        <taxon>Actinopterygii</taxon>
        <taxon>Neopterygii</taxon>
        <taxon>Teleostei</taxon>
        <taxon>Ostariophysi</taxon>
        <taxon>Cypriniformes</taxon>
        <taxon>Cyprinidae</taxon>
        <taxon>Cyprininae</taxon>
        <taxon>Sinocyclocheilus</taxon>
    </lineage>
</organism>
<dbReference type="PANTHER" id="PTHR15458:SF5">
    <property type="entry name" value="PHOSPHATIDYLETHANOLAMINE N-METHYLTRANSFERASE"/>
    <property type="match status" value="1"/>
</dbReference>
<feature type="transmembrane region" description="Helical" evidence="5">
    <location>
        <begin position="112"/>
        <end position="136"/>
    </location>
</feature>
<protein>
    <submittedName>
        <fullName evidence="6">Phosphatidylethanolamine N-methyltransferase</fullName>
    </submittedName>
</protein>
<name>A0A672KUY5_SINGR</name>
<dbReference type="GO" id="GO:0004608">
    <property type="term" value="F:phosphatidylethanolamine N-methyltransferase activity"/>
    <property type="evidence" value="ECO:0007669"/>
    <property type="project" value="TreeGrafter"/>
</dbReference>
<evidence type="ECO:0000313" key="6">
    <source>
        <dbReference type="Ensembl" id="ENSSGRP00000016537.1"/>
    </source>
</evidence>
<evidence type="ECO:0000256" key="1">
    <source>
        <dbReference type="ARBA" id="ARBA00022603"/>
    </source>
</evidence>
<dbReference type="InterPro" id="IPR024960">
    <property type="entry name" value="PEMT/MFAP"/>
</dbReference>
<keyword evidence="1" id="KW-0489">Methyltransferase</keyword>
<keyword evidence="5" id="KW-0812">Transmembrane</keyword>
<dbReference type="InParanoid" id="A0A672KUY5"/>